<dbReference type="GO" id="GO:0003824">
    <property type="term" value="F:catalytic activity"/>
    <property type="evidence" value="ECO:0007669"/>
    <property type="project" value="InterPro"/>
</dbReference>
<dbReference type="SUPFAM" id="SSF56219">
    <property type="entry name" value="DNase I-like"/>
    <property type="match status" value="1"/>
</dbReference>
<keyword evidence="3" id="KW-1185">Reference proteome</keyword>
<gene>
    <name evidence="2" type="ORF">AVEN_219809_1</name>
</gene>
<dbReference type="Pfam" id="PF14529">
    <property type="entry name" value="Exo_endo_phos_2"/>
    <property type="match status" value="1"/>
</dbReference>
<organism evidence="2 3">
    <name type="scientific">Araneus ventricosus</name>
    <name type="common">Orbweaver spider</name>
    <name type="synonym">Epeira ventricosa</name>
    <dbReference type="NCBI Taxonomy" id="182803"/>
    <lineage>
        <taxon>Eukaryota</taxon>
        <taxon>Metazoa</taxon>
        <taxon>Ecdysozoa</taxon>
        <taxon>Arthropoda</taxon>
        <taxon>Chelicerata</taxon>
        <taxon>Arachnida</taxon>
        <taxon>Araneae</taxon>
        <taxon>Araneomorphae</taxon>
        <taxon>Entelegynae</taxon>
        <taxon>Araneoidea</taxon>
        <taxon>Araneidae</taxon>
        <taxon>Araneus</taxon>
    </lineage>
</organism>
<evidence type="ECO:0000313" key="3">
    <source>
        <dbReference type="Proteomes" id="UP000499080"/>
    </source>
</evidence>
<dbReference type="OrthoDB" id="411871at2759"/>
<proteinExistence type="predicted"/>
<feature type="domain" description="Endonuclease/exonuclease/phosphatase" evidence="1">
    <location>
        <begin position="6"/>
        <end position="81"/>
    </location>
</feature>
<dbReference type="Proteomes" id="UP000499080">
    <property type="component" value="Unassembled WGS sequence"/>
</dbReference>
<dbReference type="InterPro" id="IPR036691">
    <property type="entry name" value="Endo/exonu/phosph_ase_sf"/>
</dbReference>
<protein>
    <recommendedName>
        <fullName evidence="1">Endonuclease/exonuclease/phosphatase domain-containing protein</fullName>
    </recommendedName>
</protein>
<feature type="non-terminal residue" evidence="2">
    <location>
        <position position="255"/>
    </location>
</feature>
<accession>A0A4Y2X7F1</accession>
<name>A0A4Y2X7F1_ARAVE</name>
<dbReference type="Gene3D" id="3.60.10.10">
    <property type="entry name" value="Endonuclease/exonuclease/phosphatase"/>
    <property type="match status" value="1"/>
</dbReference>
<comment type="caution">
    <text evidence="2">The sequence shown here is derived from an EMBL/GenBank/DDBJ whole genome shotgun (WGS) entry which is preliminary data.</text>
</comment>
<dbReference type="InterPro" id="IPR005135">
    <property type="entry name" value="Endo/exonuclease/phosphatase"/>
</dbReference>
<evidence type="ECO:0000259" key="1">
    <source>
        <dbReference type="Pfam" id="PF14529"/>
    </source>
</evidence>
<dbReference type="EMBL" id="BGPR01072671">
    <property type="protein sequence ID" value="GBO45533.1"/>
    <property type="molecule type" value="Genomic_DNA"/>
</dbReference>
<evidence type="ECO:0000313" key="2">
    <source>
        <dbReference type="EMBL" id="GBO45533.1"/>
    </source>
</evidence>
<reference evidence="2 3" key="1">
    <citation type="journal article" date="2019" name="Sci. Rep.">
        <title>Orb-weaving spider Araneus ventricosus genome elucidates the spidroin gene catalogue.</title>
        <authorList>
            <person name="Kono N."/>
            <person name="Nakamura H."/>
            <person name="Ohtoshi R."/>
            <person name="Moran D.A.P."/>
            <person name="Shinohara A."/>
            <person name="Yoshida Y."/>
            <person name="Fujiwara M."/>
            <person name="Mori M."/>
            <person name="Tomita M."/>
            <person name="Arakawa K."/>
        </authorList>
    </citation>
    <scope>NUCLEOTIDE SEQUENCE [LARGE SCALE GENOMIC DNA]</scope>
</reference>
<dbReference type="AlphaFoldDB" id="A0A4Y2X7F1"/>
<sequence>MGYELWGPVIFDLRAQDQGGPFVDFVLKHNLDFHNNPTSEPTFEGPRGNSWIDVTVSTCNLSTKIQDCKVCKYSSSDHNFICFKLLLTRSTVTGLKKILHKRQLRKLAATIYRTYPSLENHINQLQNCVQVEEFIDSITKLIQQACTTSTTNGNQANAPWYDSELDIQRKRTRALRARFQRCKNSLERAKRREIYKKEEAMYKWLLKSKARASFEELCARITKNNPFELPYKLAANKIKKQLMLHSVKTSNGAKT</sequence>